<protein>
    <recommendedName>
        <fullName evidence="4">DUF2304 domain-containing protein</fullName>
    </recommendedName>
</protein>
<keyword evidence="3" id="KW-1185">Reference proteome</keyword>
<gene>
    <name evidence="2" type="ORF">SYYSPA8_27880</name>
</gene>
<accession>A0ABQ5P6U4</accession>
<dbReference type="RefSeq" id="WP_323450178.1">
    <property type="nucleotide sequence ID" value="NZ_BSBI01000013.1"/>
</dbReference>
<keyword evidence="1" id="KW-0812">Transmembrane</keyword>
<sequence length="64" mass="6494">MAVHICAVVLLVVILVILLRGGHLRLRPALAAVAFGFFLASAGAAPAITAVFTAVANAVHGITF</sequence>
<evidence type="ECO:0000313" key="3">
    <source>
        <dbReference type="Proteomes" id="UP001291653"/>
    </source>
</evidence>
<proteinExistence type="predicted"/>
<comment type="caution">
    <text evidence="2">The sequence shown here is derived from an EMBL/GenBank/DDBJ whole genome shotgun (WGS) entry which is preliminary data.</text>
</comment>
<feature type="transmembrane region" description="Helical" evidence="1">
    <location>
        <begin position="31"/>
        <end position="59"/>
    </location>
</feature>
<reference evidence="2 3" key="1">
    <citation type="submission" date="2022-10" db="EMBL/GenBank/DDBJ databases">
        <title>Draft genome sequence of Streptomyces sp. YSPA8.</title>
        <authorList>
            <person name="Moriuchi R."/>
            <person name="Dohra H."/>
            <person name="Yamamura H."/>
            <person name="Kodani S."/>
        </authorList>
    </citation>
    <scope>NUCLEOTIDE SEQUENCE [LARGE SCALE GENOMIC DNA]</scope>
    <source>
        <strain evidence="2 3">YSPA8</strain>
    </source>
</reference>
<keyword evidence="1" id="KW-0472">Membrane</keyword>
<evidence type="ECO:0000313" key="2">
    <source>
        <dbReference type="EMBL" id="GLF98195.1"/>
    </source>
</evidence>
<keyword evidence="1" id="KW-1133">Transmembrane helix</keyword>
<dbReference type="EMBL" id="BSBI01000013">
    <property type="protein sequence ID" value="GLF98195.1"/>
    <property type="molecule type" value="Genomic_DNA"/>
</dbReference>
<evidence type="ECO:0000256" key="1">
    <source>
        <dbReference type="SAM" id="Phobius"/>
    </source>
</evidence>
<dbReference type="Proteomes" id="UP001291653">
    <property type="component" value="Unassembled WGS sequence"/>
</dbReference>
<name>A0ABQ5P6U4_9ACTN</name>
<organism evidence="2 3">
    <name type="scientific">Streptomyces yaizuensis</name>
    <dbReference type="NCBI Taxonomy" id="2989713"/>
    <lineage>
        <taxon>Bacteria</taxon>
        <taxon>Bacillati</taxon>
        <taxon>Actinomycetota</taxon>
        <taxon>Actinomycetes</taxon>
        <taxon>Kitasatosporales</taxon>
        <taxon>Streptomycetaceae</taxon>
        <taxon>Streptomyces</taxon>
    </lineage>
</organism>
<evidence type="ECO:0008006" key="4">
    <source>
        <dbReference type="Google" id="ProtNLM"/>
    </source>
</evidence>